<feature type="binding site" evidence="18">
    <location>
        <position position="446"/>
    </location>
    <ligand>
        <name>acetyl-CoA</name>
        <dbReference type="ChEBI" id="CHEBI:57288"/>
    </ligand>
</feature>
<feature type="binding site" evidence="18">
    <location>
        <position position="386"/>
    </location>
    <ligand>
        <name>acetyl-CoA</name>
        <dbReference type="ChEBI" id="CHEBI:57288"/>
    </ligand>
</feature>
<protein>
    <recommendedName>
        <fullName evidence="18">Bifunctional protein GlmU</fullName>
    </recommendedName>
    <domain>
        <recommendedName>
            <fullName evidence="18">UDP-N-acetylglucosamine pyrophosphorylase</fullName>
            <ecNumber evidence="18">2.7.7.23</ecNumber>
        </recommendedName>
        <alternativeName>
            <fullName evidence="18">N-acetylglucosamine-1-phosphate uridyltransferase</fullName>
        </alternativeName>
    </domain>
    <domain>
        <recommendedName>
            <fullName evidence="18">Glucosamine-1-phosphate N-acetyltransferase</fullName>
            <ecNumber evidence="18">2.3.1.157</ecNumber>
        </recommendedName>
    </domain>
</protein>
<dbReference type="GO" id="GO:0003977">
    <property type="term" value="F:UDP-N-acetylglucosamine diphosphorylase activity"/>
    <property type="evidence" value="ECO:0007669"/>
    <property type="project" value="UniProtKB-UniRule"/>
</dbReference>
<dbReference type="AlphaFoldDB" id="A0A5J5JXZ2"/>
<comment type="subcellular location">
    <subcellularLocation>
        <location evidence="1 18">Cytoplasm</location>
    </subcellularLocation>
</comment>
<feature type="binding site" evidence="18">
    <location>
        <begin position="12"/>
        <end position="15"/>
    </location>
    <ligand>
        <name>UDP-N-acetyl-alpha-D-glucosamine</name>
        <dbReference type="ChEBI" id="CHEBI:57705"/>
    </ligand>
</feature>
<evidence type="ECO:0000256" key="16">
    <source>
        <dbReference type="ARBA" id="ARBA00048493"/>
    </source>
</evidence>
<evidence type="ECO:0000256" key="3">
    <source>
        <dbReference type="ARBA" id="ARBA00007947"/>
    </source>
</evidence>
<dbReference type="EC" id="2.7.7.23" evidence="18"/>
<evidence type="ECO:0000256" key="1">
    <source>
        <dbReference type="ARBA" id="ARBA00004496"/>
    </source>
</evidence>
<evidence type="ECO:0000256" key="9">
    <source>
        <dbReference type="ARBA" id="ARBA00022842"/>
    </source>
</evidence>
<keyword evidence="13 18" id="KW-0012">Acyltransferase</keyword>
<feature type="binding site" evidence="18">
    <location>
        <position position="357"/>
    </location>
    <ligand>
        <name>UDP-N-acetyl-alpha-D-glucosamine</name>
        <dbReference type="ChEBI" id="CHEBI:57705"/>
    </ligand>
</feature>
<dbReference type="GO" id="GO:0016020">
    <property type="term" value="C:membrane"/>
    <property type="evidence" value="ECO:0007669"/>
    <property type="project" value="GOC"/>
</dbReference>
<sequence>MSVPRPAAVIVLAAGEGTRMKSKTPKVLHEVCGRTLVDHMLAAARGLTPERLVVVIGHAREQVGAHLAETAPDARLVVQEKRNGTGHAVRTALEAEGPIEGTILVTYGDTPLLRAETLAVLLERHAADANAVTVLTAVVPDPTGYGRIVRDGDGAVLEIVEEKDASPEQRAITEMNSGVYAFDGALLADGLRRIGAANAQGEEYLTDVLAILREDGHRVGACVAADHAEVEGVNDRVQLAFVRRVLNDRILEAHMRAGVTVVDPAGTWVDAGVVMEPDVVIHPGTQLRGATRVRAGAEVGPGSTLTDTVVGEDAVVRNTVADGAEIGAGATVGPFAYLRPGTVLGRGGKIGAYVETKNARIGEGSKVPHLTYVGDATIGAGSNIGAACVFVNYDGVGKHHTVVGDHVRVGSDNMLVAPVTIGDGAYTAAGSVITSDVPPGAMAVARGRQRNIEGWVARRRAGTPSDEAARRALAAPETAPETAAEGAPGVNGADPAAR</sequence>
<dbReference type="Pfam" id="PF12804">
    <property type="entry name" value="NTP_transf_3"/>
    <property type="match status" value="1"/>
</dbReference>
<dbReference type="InterPro" id="IPR029044">
    <property type="entry name" value="Nucleotide-diphossugar_trans"/>
</dbReference>
<name>A0A5J5JXZ2_9ACTN</name>
<evidence type="ECO:0000256" key="19">
    <source>
        <dbReference type="SAM" id="MobiDB-lite"/>
    </source>
</evidence>
<feature type="binding site" evidence="18">
    <location>
        <position position="234"/>
    </location>
    <ligand>
        <name>Mg(2+)</name>
        <dbReference type="ChEBI" id="CHEBI:18420"/>
    </ligand>
</feature>
<evidence type="ECO:0000256" key="15">
    <source>
        <dbReference type="ARBA" id="ARBA00048247"/>
    </source>
</evidence>
<keyword evidence="22" id="KW-1185">Reference proteome</keyword>
<comment type="function">
    <text evidence="17 18">Catalyzes the last two sequential reactions in the de novo biosynthetic pathway for UDP-N-acetylglucosamine (UDP-GlcNAc). The C-terminal domain catalyzes the transfer of acetyl group from acetyl coenzyme A to glucosamine-1-phosphate (GlcN-1-P) to produce N-acetylglucosamine-1-phosphate (GlcNAc-1-P), which is converted into UDP-GlcNAc by the transfer of uridine 5-monophosphate (from uridine 5-triphosphate), a reaction catalyzed by the N-terminal domain.</text>
</comment>
<dbReference type="UniPathway" id="UPA00113">
    <property type="reaction ID" value="UER00532"/>
</dbReference>
<feature type="binding site" evidence="18">
    <location>
        <begin position="392"/>
        <end position="393"/>
    </location>
    <ligand>
        <name>acetyl-CoA</name>
        <dbReference type="ChEBI" id="CHEBI:57288"/>
    </ligand>
</feature>
<feature type="compositionally biased region" description="Low complexity" evidence="19">
    <location>
        <begin position="471"/>
        <end position="488"/>
    </location>
</feature>
<feature type="region of interest" description="Disordered" evidence="19">
    <location>
        <begin position="458"/>
        <end position="498"/>
    </location>
</feature>
<feature type="region of interest" description="N-acetyltransferase" evidence="18">
    <location>
        <begin position="258"/>
        <end position="498"/>
    </location>
</feature>
<dbReference type="Proteomes" id="UP000327011">
    <property type="component" value="Unassembled WGS sequence"/>
</dbReference>
<evidence type="ECO:0000256" key="18">
    <source>
        <dbReference type="HAMAP-Rule" id="MF_01631"/>
    </source>
</evidence>
<dbReference type="EMBL" id="VYTZ01000012">
    <property type="protein sequence ID" value="KAA9375230.1"/>
    <property type="molecule type" value="Genomic_DNA"/>
</dbReference>
<gene>
    <name evidence="18 21" type="primary">glmU</name>
    <name evidence="21" type="ORF">F5972_28070</name>
</gene>
<keyword evidence="7 18" id="KW-0479">Metal-binding</keyword>
<evidence type="ECO:0000259" key="20">
    <source>
        <dbReference type="Pfam" id="PF12804"/>
    </source>
</evidence>
<organism evidence="21 22">
    <name type="scientific">Microbispora cellulosiformans</name>
    <dbReference type="NCBI Taxonomy" id="2614688"/>
    <lineage>
        <taxon>Bacteria</taxon>
        <taxon>Bacillati</taxon>
        <taxon>Actinomycetota</taxon>
        <taxon>Actinomycetes</taxon>
        <taxon>Streptosporangiales</taxon>
        <taxon>Streptosporangiaceae</taxon>
        <taxon>Microbispora</taxon>
    </lineage>
</organism>
<comment type="pathway">
    <text evidence="18">Bacterial outer membrane biogenesis; LPS lipid A biosynthesis.</text>
</comment>
<evidence type="ECO:0000256" key="8">
    <source>
        <dbReference type="ARBA" id="ARBA00022737"/>
    </source>
</evidence>
<evidence type="ECO:0000256" key="13">
    <source>
        <dbReference type="ARBA" id="ARBA00023315"/>
    </source>
</evidence>
<dbReference type="InterPro" id="IPR038009">
    <property type="entry name" value="GlmU_C_LbH"/>
</dbReference>
<comment type="subunit">
    <text evidence="18">Homotrimer.</text>
</comment>
<dbReference type="GO" id="GO:0000287">
    <property type="term" value="F:magnesium ion binding"/>
    <property type="evidence" value="ECO:0007669"/>
    <property type="project" value="UniProtKB-UniRule"/>
</dbReference>
<feature type="binding site" evidence="18">
    <location>
        <position position="383"/>
    </location>
    <ligand>
        <name>UDP-N-acetyl-alpha-D-glucosamine</name>
        <dbReference type="ChEBI" id="CHEBI:57705"/>
    </ligand>
</feature>
<feature type="binding site" evidence="18">
    <location>
        <position position="429"/>
    </location>
    <ligand>
        <name>acetyl-CoA</name>
        <dbReference type="ChEBI" id="CHEBI:57288"/>
    </ligand>
</feature>
<feature type="region of interest" description="Pyrophosphorylase" evidence="18">
    <location>
        <begin position="1"/>
        <end position="236"/>
    </location>
</feature>
<comment type="cofactor">
    <cofactor evidence="18">
        <name>Mg(2+)</name>
        <dbReference type="ChEBI" id="CHEBI:18420"/>
    </cofactor>
    <text evidence="18">Binds 1 Mg(2+) ion per subunit.</text>
</comment>
<accession>A0A5J5JXZ2</accession>
<evidence type="ECO:0000256" key="12">
    <source>
        <dbReference type="ARBA" id="ARBA00023268"/>
    </source>
</evidence>
<keyword evidence="8 18" id="KW-0677">Repeat</keyword>
<keyword evidence="9 18" id="KW-0460">Magnesium</keyword>
<comment type="similarity">
    <text evidence="3 18">In the N-terminal section; belongs to the N-acetylglucosamine-1-phosphate uridyltransferase family.</text>
</comment>
<evidence type="ECO:0000256" key="2">
    <source>
        <dbReference type="ARBA" id="ARBA00007707"/>
    </source>
</evidence>
<dbReference type="GO" id="GO:0071555">
    <property type="term" value="P:cell wall organization"/>
    <property type="evidence" value="ECO:0007669"/>
    <property type="project" value="UniProtKB-KW"/>
</dbReference>
<keyword evidence="5 18" id="KW-0808">Transferase</keyword>
<evidence type="ECO:0000256" key="14">
    <source>
        <dbReference type="ARBA" id="ARBA00023316"/>
    </source>
</evidence>
<dbReference type="SUPFAM" id="SSF53448">
    <property type="entry name" value="Nucleotide-diphospho-sugar transferases"/>
    <property type="match status" value="1"/>
</dbReference>
<dbReference type="GO" id="GO:0019134">
    <property type="term" value="F:glucosamine-1-phosphate N-acetyltransferase activity"/>
    <property type="evidence" value="ECO:0007669"/>
    <property type="project" value="UniProtKB-UniRule"/>
</dbReference>
<comment type="similarity">
    <text evidence="2 18">In the C-terminal section; belongs to the transferase hexapeptide repeat family.</text>
</comment>
<dbReference type="Gene3D" id="2.160.10.10">
    <property type="entry name" value="Hexapeptide repeat proteins"/>
    <property type="match status" value="1"/>
</dbReference>
<dbReference type="InterPro" id="IPR005882">
    <property type="entry name" value="Bifunctional_GlmU"/>
</dbReference>
<dbReference type="EC" id="2.3.1.157" evidence="18"/>
<feature type="binding site" evidence="18">
    <location>
        <position position="26"/>
    </location>
    <ligand>
        <name>UDP-N-acetyl-alpha-D-glucosamine</name>
        <dbReference type="ChEBI" id="CHEBI:57705"/>
    </ligand>
</feature>
<keyword evidence="14 18" id="KW-0961">Cell wall biogenesis/degradation</keyword>
<dbReference type="InterPro" id="IPR001451">
    <property type="entry name" value="Hexapep"/>
</dbReference>
<dbReference type="NCBIfam" id="NF010932">
    <property type="entry name" value="PRK14352.1"/>
    <property type="match status" value="1"/>
</dbReference>
<evidence type="ECO:0000256" key="7">
    <source>
        <dbReference type="ARBA" id="ARBA00022723"/>
    </source>
</evidence>
<dbReference type="GO" id="GO:0006048">
    <property type="term" value="P:UDP-N-acetylglucosamine biosynthetic process"/>
    <property type="evidence" value="ECO:0007669"/>
    <property type="project" value="UniProtKB-UniPathway"/>
</dbReference>
<keyword evidence="10 18" id="KW-0133">Cell shape</keyword>
<evidence type="ECO:0000256" key="4">
    <source>
        <dbReference type="ARBA" id="ARBA00022490"/>
    </source>
</evidence>
<evidence type="ECO:0000256" key="6">
    <source>
        <dbReference type="ARBA" id="ARBA00022695"/>
    </source>
</evidence>
<dbReference type="InterPro" id="IPR011004">
    <property type="entry name" value="Trimer_LpxA-like_sf"/>
</dbReference>
<dbReference type="PANTHER" id="PTHR43584">
    <property type="entry name" value="NUCLEOTIDYL TRANSFERASE"/>
    <property type="match status" value="1"/>
</dbReference>
<evidence type="ECO:0000256" key="5">
    <source>
        <dbReference type="ARBA" id="ARBA00022679"/>
    </source>
</evidence>
<feature type="binding site" evidence="18">
    <location>
        <position position="161"/>
    </location>
    <ligand>
        <name>UDP-N-acetyl-alpha-D-glucosamine</name>
        <dbReference type="ChEBI" id="CHEBI:57705"/>
    </ligand>
</feature>
<keyword evidence="6 18" id="KW-0548">Nucleotidyltransferase</keyword>
<reference evidence="21 22" key="1">
    <citation type="submission" date="2019-09" db="EMBL/GenBank/DDBJ databases">
        <title>Screening of Novel Bioactive Compounds from Soil-Associated.</title>
        <authorList>
            <person name="Gong X."/>
        </authorList>
    </citation>
    <scope>NUCLEOTIDE SEQUENCE [LARGE SCALE GENOMIC DNA]</scope>
    <source>
        <strain evidence="21 22">Gxj-6</strain>
    </source>
</reference>
<keyword evidence="12 18" id="KW-0511">Multifunctional enzyme</keyword>
<dbReference type="GO" id="GO:0009245">
    <property type="term" value="P:lipid A biosynthetic process"/>
    <property type="evidence" value="ECO:0007669"/>
    <property type="project" value="UniProtKB-UniRule"/>
</dbReference>
<comment type="pathway">
    <text evidence="18">Nucleotide-sugar biosynthesis; UDP-N-acetyl-alpha-D-glucosamine biosynthesis; N-acetyl-alpha-D-glucosamine 1-phosphate from alpha-D-glucosamine 6-phosphate (route II): step 2/2.</text>
</comment>
<feature type="binding site" evidence="18">
    <location>
        <position position="109"/>
    </location>
    <ligand>
        <name>Mg(2+)</name>
        <dbReference type="ChEBI" id="CHEBI:18420"/>
    </ligand>
</feature>
<comment type="catalytic activity">
    <reaction evidence="16 18">
        <text>N-acetyl-alpha-D-glucosamine 1-phosphate + UTP + H(+) = UDP-N-acetyl-alpha-D-glucosamine + diphosphate</text>
        <dbReference type="Rhea" id="RHEA:13509"/>
        <dbReference type="ChEBI" id="CHEBI:15378"/>
        <dbReference type="ChEBI" id="CHEBI:33019"/>
        <dbReference type="ChEBI" id="CHEBI:46398"/>
        <dbReference type="ChEBI" id="CHEBI:57705"/>
        <dbReference type="ChEBI" id="CHEBI:57776"/>
        <dbReference type="EC" id="2.7.7.23"/>
    </reaction>
</comment>
<dbReference type="Pfam" id="PF00132">
    <property type="entry name" value="Hexapep"/>
    <property type="match status" value="1"/>
</dbReference>
<proteinExistence type="inferred from homology"/>
<feature type="binding site" evidence="18">
    <location>
        <begin position="107"/>
        <end position="109"/>
    </location>
    <ligand>
        <name>UDP-N-acetyl-alpha-D-glucosamine</name>
        <dbReference type="ChEBI" id="CHEBI:57705"/>
    </ligand>
</feature>
<dbReference type="NCBIfam" id="TIGR01173">
    <property type="entry name" value="glmU"/>
    <property type="match status" value="1"/>
</dbReference>
<feature type="binding site" evidence="18">
    <location>
        <position position="146"/>
    </location>
    <ligand>
        <name>UDP-N-acetyl-alpha-D-glucosamine</name>
        <dbReference type="ChEBI" id="CHEBI:57705"/>
    </ligand>
</feature>
<dbReference type="InterPro" id="IPR050065">
    <property type="entry name" value="GlmU-like"/>
</dbReference>
<evidence type="ECO:0000313" key="22">
    <source>
        <dbReference type="Proteomes" id="UP000327011"/>
    </source>
</evidence>
<dbReference type="GO" id="GO:0000902">
    <property type="term" value="P:cell morphogenesis"/>
    <property type="evidence" value="ECO:0007669"/>
    <property type="project" value="UniProtKB-UniRule"/>
</dbReference>
<dbReference type="GO" id="GO:0009252">
    <property type="term" value="P:peptidoglycan biosynthetic process"/>
    <property type="evidence" value="ECO:0007669"/>
    <property type="project" value="UniProtKB-UniRule"/>
</dbReference>
<evidence type="ECO:0000313" key="21">
    <source>
        <dbReference type="EMBL" id="KAA9375230.1"/>
    </source>
</evidence>
<dbReference type="InterPro" id="IPR025877">
    <property type="entry name" value="MobA-like_NTP_Trfase"/>
</dbReference>
<feature type="domain" description="MobA-like NTP transferase" evidence="20">
    <location>
        <begin position="9"/>
        <end position="136"/>
    </location>
</feature>
<dbReference type="CDD" id="cd03353">
    <property type="entry name" value="LbH_GlmU_C"/>
    <property type="match status" value="1"/>
</dbReference>
<evidence type="ECO:0000256" key="17">
    <source>
        <dbReference type="ARBA" id="ARBA00049628"/>
    </source>
</evidence>
<dbReference type="HAMAP" id="MF_01631">
    <property type="entry name" value="GlmU"/>
    <property type="match status" value="1"/>
</dbReference>
<comment type="caution">
    <text evidence="21">The sequence shown here is derived from an EMBL/GenBank/DDBJ whole genome shotgun (WGS) entry which is preliminary data.</text>
</comment>
<feature type="region of interest" description="Linker" evidence="18">
    <location>
        <begin position="237"/>
        <end position="257"/>
    </location>
</feature>
<evidence type="ECO:0000256" key="10">
    <source>
        <dbReference type="ARBA" id="ARBA00022960"/>
    </source>
</evidence>
<dbReference type="UniPathway" id="UPA00973"/>
<feature type="binding site" evidence="18">
    <location>
        <position position="339"/>
    </location>
    <ligand>
        <name>UDP-N-acetyl-alpha-D-glucosamine</name>
        <dbReference type="ChEBI" id="CHEBI:57705"/>
    </ligand>
</feature>
<feature type="active site" description="Proton acceptor" evidence="18">
    <location>
        <position position="369"/>
    </location>
</feature>
<comment type="catalytic activity">
    <reaction evidence="15 18">
        <text>alpha-D-glucosamine 1-phosphate + acetyl-CoA = N-acetyl-alpha-D-glucosamine 1-phosphate + CoA + H(+)</text>
        <dbReference type="Rhea" id="RHEA:13725"/>
        <dbReference type="ChEBI" id="CHEBI:15378"/>
        <dbReference type="ChEBI" id="CHEBI:57287"/>
        <dbReference type="ChEBI" id="CHEBI:57288"/>
        <dbReference type="ChEBI" id="CHEBI:57776"/>
        <dbReference type="ChEBI" id="CHEBI:58516"/>
        <dbReference type="EC" id="2.3.1.157"/>
    </reaction>
</comment>
<dbReference type="GO" id="GO:0005737">
    <property type="term" value="C:cytoplasm"/>
    <property type="evidence" value="ECO:0007669"/>
    <property type="project" value="UniProtKB-SubCell"/>
</dbReference>
<dbReference type="RefSeq" id="WP_150937554.1">
    <property type="nucleotide sequence ID" value="NZ_VYTZ01000012.1"/>
</dbReference>
<evidence type="ECO:0000256" key="11">
    <source>
        <dbReference type="ARBA" id="ARBA00022984"/>
    </source>
</evidence>
<dbReference type="PANTHER" id="PTHR43584:SF3">
    <property type="entry name" value="BIFUNCTIONAL PROTEIN GLMU"/>
    <property type="match status" value="1"/>
</dbReference>
<dbReference type="CDD" id="cd02540">
    <property type="entry name" value="GT2_GlmU_N_bac"/>
    <property type="match status" value="1"/>
</dbReference>
<comment type="pathway">
    <text evidence="18">Nucleotide-sugar biosynthesis; UDP-N-acetyl-alpha-D-glucosamine biosynthesis; UDP-N-acetyl-alpha-D-glucosamine from N-acetyl-alpha-D-glucosamine 1-phosphate: step 1/1.</text>
</comment>
<feature type="binding site" evidence="18">
    <location>
        <begin position="84"/>
        <end position="85"/>
    </location>
    <ligand>
        <name>UDP-N-acetyl-alpha-D-glucosamine</name>
        <dbReference type="ChEBI" id="CHEBI:57705"/>
    </ligand>
</feature>
<feature type="binding site" evidence="18">
    <location>
        <position position="79"/>
    </location>
    <ligand>
        <name>UDP-N-acetyl-alpha-D-glucosamine</name>
        <dbReference type="ChEBI" id="CHEBI:57705"/>
    </ligand>
</feature>
<keyword evidence="4 18" id="KW-0963">Cytoplasm</keyword>
<feature type="binding site" evidence="18">
    <location>
        <position position="176"/>
    </location>
    <ligand>
        <name>UDP-N-acetyl-alpha-D-glucosamine</name>
        <dbReference type="ChEBI" id="CHEBI:57705"/>
    </ligand>
</feature>
<feature type="binding site" evidence="18">
    <location>
        <position position="372"/>
    </location>
    <ligand>
        <name>UDP-N-acetyl-alpha-D-glucosamine</name>
        <dbReference type="ChEBI" id="CHEBI:57705"/>
    </ligand>
</feature>
<dbReference type="SUPFAM" id="SSF51161">
    <property type="entry name" value="Trimeric LpxA-like enzymes"/>
    <property type="match status" value="1"/>
</dbReference>
<dbReference type="GO" id="GO:0008360">
    <property type="term" value="P:regulation of cell shape"/>
    <property type="evidence" value="ECO:0007669"/>
    <property type="project" value="UniProtKB-KW"/>
</dbReference>
<feature type="binding site" evidence="18">
    <location>
        <position position="411"/>
    </location>
    <ligand>
        <name>acetyl-CoA</name>
        <dbReference type="ChEBI" id="CHEBI:57288"/>
    </ligand>
</feature>
<dbReference type="Gene3D" id="3.90.550.10">
    <property type="entry name" value="Spore Coat Polysaccharide Biosynthesis Protein SpsA, Chain A"/>
    <property type="match status" value="1"/>
</dbReference>
<keyword evidence="11 18" id="KW-0573">Peptidoglycan synthesis</keyword>
<feature type="binding site" evidence="18">
    <location>
        <position position="234"/>
    </location>
    <ligand>
        <name>UDP-N-acetyl-alpha-D-glucosamine</name>
        <dbReference type="ChEBI" id="CHEBI:57705"/>
    </ligand>
</feature>